<name>A0ACB8ZVB0_ARCLA</name>
<reference evidence="1 2" key="2">
    <citation type="journal article" date="2022" name="Mol. Ecol. Resour.">
        <title>The genomes of chicory, endive, great burdock and yacon provide insights into Asteraceae paleo-polyploidization history and plant inulin production.</title>
        <authorList>
            <person name="Fan W."/>
            <person name="Wang S."/>
            <person name="Wang H."/>
            <person name="Wang A."/>
            <person name="Jiang F."/>
            <person name="Liu H."/>
            <person name="Zhao H."/>
            <person name="Xu D."/>
            <person name="Zhang Y."/>
        </authorList>
    </citation>
    <scope>NUCLEOTIDE SEQUENCE [LARGE SCALE GENOMIC DNA]</scope>
    <source>
        <strain evidence="2">cv. Niubang</strain>
    </source>
</reference>
<reference evidence="2" key="1">
    <citation type="journal article" date="2022" name="Mol. Ecol. Resour.">
        <title>The genomes of chicory, endive, great burdock and yacon provide insights into Asteraceae palaeo-polyploidization history and plant inulin production.</title>
        <authorList>
            <person name="Fan W."/>
            <person name="Wang S."/>
            <person name="Wang H."/>
            <person name="Wang A."/>
            <person name="Jiang F."/>
            <person name="Liu H."/>
            <person name="Zhao H."/>
            <person name="Xu D."/>
            <person name="Zhang Y."/>
        </authorList>
    </citation>
    <scope>NUCLEOTIDE SEQUENCE [LARGE SCALE GENOMIC DNA]</scope>
    <source>
        <strain evidence="2">cv. Niubang</strain>
    </source>
</reference>
<protein>
    <submittedName>
        <fullName evidence="1">Uncharacterized protein</fullName>
    </submittedName>
</protein>
<evidence type="ECO:0000313" key="2">
    <source>
        <dbReference type="Proteomes" id="UP001055879"/>
    </source>
</evidence>
<organism evidence="1 2">
    <name type="scientific">Arctium lappa</name>
    <name type="common">Greater burdock</name>
    <name type="synonym">Lappa major</name>
    <dbReference type="NCBI Taxonomy" id="4217"/>
    <lineage>
        <taxon>Eukaryota</taxon>
        <taxon>Viridiplantae</taxon>
        <taxon>Streptophyta</taxon>
        <taxon>Embryophyta</taxon>
        <taxon>Tracheophyta</taxon>
        <taxon>Spermatophyta</taxon>
        <taxon>Magnoliopsida</taxon>
        <taxon>eudicotyledons</taxon>
        <taxon>Gunneridae</taxon>
        <taxon>Pentapetalae</taxon>
        <taxon>asterids</taxon>
        <taxon>campanulids</taxon>
        <taxon>Asterales</taxon>
        <taxon>Asteraceae</taxon>
        <taxon>Carduoideae</taxon>
        <taxon>Cardueae</taxon>
        <taxon>Arctiinae</taxon>
        <taxon>Arctium</taxon>
    </lineage>
</organism>
<sequence length="143" mass="16289">MARVIDHNDPSGRVVLVPNYASLNFVNPNFLHNNHHHQVLVSVRFALNPAVEARIELEKSISLQQAFMNDEGLVPSREEELRRNNVIRKLKEIVIKWIKRVAYRRWLPQNQIRAASATILTYGSYGLGVHNVESDIDALCVGP</sequence>
<accession>A0ACB8ZVB0</accession>
<dbReference type="EMBL" id="CM042055">
    <property type="protein sequence ID" value="KAI3701777.1"/>
    <property type="molecule type" value="Genomic_DNA"/>
</dbReference>
<proteinExistence type="predicted"/>
<comment type="caution">
    <text evidence="1">The sequence shown here is derived from an EMBL/GenBank/DDBJ whole genome shotgun (WGS) entry which is preliminary data.</text>
</comment>
<evidence type="ECO:0000313" key="1">
    <source>
        <dbReference type="EMBL" id="KAI3701777.1"/>
    </source>
</evidence>
<dbReference type="Proteomes" id="UP001055879">
    <property type="component" value="Linkage Group LG09"/>
</dbReference>
<gene>
    <name evidence="1" type="ORF">L6452_27114</name>
</gene>
<keyword evidence="2" id="KW-1185">Reference proteome</keyword>